<evidence type="ECO:0000313" key="7">
    <source>
        <dbReference type="Proteomes" id="UP001141327"/>
    </source>
</evidence>
<dbReference type="PANTHER" id="PTHR10934">
    <property type="entry name" value="60S RIBOSOMAL PROTEIN L18"/>
    <property type="match status" value="1"/>
</dbReference>
<dbReference type="Pfam" id="PF17135">
    <property type="entry name" value="Ribosomal_L18"/>
    <property type="match status" value="1"/>
</dbReference>
<dbReference type="SUPFAM" id="SSF52080">
    <property type="entry name" value="Ribosomal proteins L15p and L18e"/>
    <property type="match status" value="1"/>
</dbReference>
<evidence type="ECO:0000256" key="4">
    <source>
        <dbReference type="SAM" id="MobiDB-lite"/>
    </source>
</evidence>
<comment type="similarity">
    <text evidence="1">Belongs to the eukaryotic ribosomal protein eL18 family.</text>
</comment>
<keyword evidence="3" id="KW-0687">Ribonucleoprotein</keyword>
<dbReference type="GO" id="GO:0005840">
    <property type="term" value="C:ribosome"/>
    <property type="evidence" value="ECO:0007669"/>
    <property type="project" value="UniProtKB-KW"/>
</dbReference>
<evidence type="ECO:0000313" key="6">
    <source>
        <dbReference type="EMBL" id="KAJ4457831.1"/>
    </source>
</evidence>
<dbReference type="InterPro" id="IPR036227">
    <property type="entry name" value="Ribosomal_uL15/eL18_sf"/>
</dbReference>
<dbReference type="EMBL" id="JAPMOS010000038">
    <property type="protein sequence ID" value="KAJ4457831.1"/>
    <property type="molecule type" value="Genomic_DNA"/>
</dbReference>
<dbReference type="PANTHER" id="PTHR10934:SF2">
    <property type="entry name" value="LARGE RIBOSOMAL SUBUNIT PROTEIN EL18"/>
    <property type="match status" value="1"/>
</dbReference>
<evidence type="ECO:0000256" key="2">
    <source>
        <dbReference type="ARBA" id="ARBA00022980"/>
    </source>
</evidence>
<organism evidence="6 7">
    <name type="scientific">Paratrimastix pyriformis</name>
    <dbReference type="NCBI Taxonomy" id="342808"/>
    <lineage>
        <taxon>Eukaryota</taxon>
        <taxon>Metamonada</taxon>
        <taxon>Preaxostyla</taxon>
        <taxon>Paratrimastigidae</taxon>
        <taxon>Paratrimastix</taxon>
    </lineage>
</organism>
<accession>A0ABQ8UIS3</accession>
<name>A0ABQ8UIS3_9EUKA</name>
<dbReference type="InterPro" id="IPR021131">
    <property type="entry name" value="Ribosomal_uL15/eL18"/>
</dbReference>
<evidence type="ECO:0000256" key="1">
    <source>
        <dbReference type="ARBA" id="ARBA00006815"/>
    </source>
</evidence>
<feature type="domain" description="Large ribosomal subunit protein uL15/eL18" evidence="5">
    <location>
        <begin position="79"/>
        <end position="257"/>
    </location>
</feature>
<dbReference type="PROSITE" id="PS01106">
    <property type="entry name" value="RIBOSOMAL_L18E"/>
    <property type="match status" value="1"/>
</dbReference>
<gene>
    <name evidence="6" type="ORF">PAPYR_6502</name>
</gene>
<reference evidence="6" key="1">
    <citation type="journal article" date="2022" name="bioRxiv">
        <title>Genomics of Preaxostyla Flagellates Illuminates Evolutionary Transitions and the Path Towards Mitochondrial Loss.</title>
        <authorList>
            <person name="Novak L.V.F."/>
            <person name="Treitli S.C."/>
            <person name="Pyrih J."/>
            <person name="Halakuc P."/>
            <person name="Pipaliya S.V."/>
            <person name="Vacek V."/>
            <person name="Brzon O."/>
            <person name="Soukal P."/>
            <person name="Eme L."/>
            <person name="Dacks J.B."/>
            <person name="Karnkowska A."/>
            <person name="Elias M."/>
            <person name="Hampl V."/>
        </authorList>
    </citation>
    <scope>NUCLEOTIDE SEQUENCE</scope>
    <source>
        <strain evidence="6">RCP-MX</strain>
    </source>
</reference>
<dbReference type="Gene3D" id="3.100.10.10">
    <property type="match status" value="1"/>
</dbReference>
<sequence length="304" mass="34773">MSVACIEIKMYVKLSQNRRKKLLEWKVDNVYVEHICEPNGGEQQQCFWAPSLQSFVGRVSSTLPIVPSLSRHFHTSTMGIDLRAGGRIKPSHRTEPASKNIYLRLITKLYRFLARRTDAAFNEAVLRRLFLSKIHRAPMSVARVARYMKGKESKVAVLCGTVTDDVRIHELPKMKICALRFTDGARARIIQAGGECITFDQLALRKPTGADTVLLRGPTSAREAERHFGPAPGARGSHTKPYVRTKGRKFEKGRGRRFLHLKTIKLDFSDGRHRHIWFWGHDFQVPQKTSCYKLTCFRQTAREN</sequence>
<proteinExistence type="inferred from homology"/>
<protein>
    <submittedName>
        <fullName evidence="6">60S ribosomal protein L18-2</fullName>
    </submittedName>
</protein>
<comment type="caution">
    <text evidence="6">The sequence shown here is derived from an EMBL/GenBank/DDBJ whole genome shotgun (WGS) entry which is preliminary data.</text>
</comment>
<dbReference type="InterPro" id="IPR000039">
    <property type="entry name" value="Ribosomal_eL18"/>
</dbReference>
<evidence type="ECO:0000256" key="3">
    <source>
        <dbReference type="ARBA" id="ARBA00023274"/>
    </source>
</evidence>
<feature type="region of interest" description="Disordered" evidence="4">
    <location>
        <begin position="221"/>
        <end position="241"/>
    </location>
</feature>
<dbReference type="Proteomes" id="UP001141327">
    <property type="component" value="Unassembled WGS sequence"/>
</dbReference>
<dbReference type="InterPro" id="IPR021132">
    <property type="entry name" value="Ribosomal_eL18/eL18-A/B/_CS"/>
</dbReference>
<keyword evidence="2 6" id="KW-0689">Ribosomal protein</keyword>
<keyword evidence="7" id="KW-1185">Reference proteome</keyword>
<evidence type="ECO:0000259" key="5">
    <source>
        <dbReference type="Pfam" id="PF17135"/>
    </source>
</evidence>